<dbReference type="InterPro" id="IPR006626">
    <property type="entry name" value="PbH1"/>
</dbReference>
<evidence type="ECO:0000256" key="5">
    <source>
        <dbReference type="SAM" id="MobiDB-lite"/>
    </source>
</evidence>
<gene>
    <name evidence="7" type="ORF">SAMN05421770_1011046</name>
</gene>
<keyword evidence="3 4" id="KW-0326">Glycosidase</keyword>
<evidence type="ECO:0000256" key="4">
    <source>
        <dbReference type="RuleBase" id="RU361169"/>
    </source>
</evidence>
<name>A0A239ENJ3_9BACT</name>
<dbReference type="SMART" id="SM00710">
    <property type="entry name" value="PbH1"/>
    <property type="match status" value="5"/>
</dbReference>
<dbReference type="PANTHER" id="PTHR31339:SF9">
    <property type="entry name" value="PLASMIN AND FIBRONECTIN-BINDING PROTEIN A"/>
    <property type="match status" value="1"/>
</dbReference>
<dbReference type="GO" id="GO:0004650">
    <property type="term" value="F:polygalacturonase activity"/>
    <property type="evidence" value="ECO:0007669"/>
    <property type="project" value="InterPro"/>
</dbReference>
<proteinExistence type="inferred from homology"/>
<evidence type="ECO:0000256" key="2">
    <source>
        <dbReference type="ARBA" id="ARBA00022801"/>
    </source>
</evidence>
<dbReference type="InterPro" id="IPR051801">
    <property type="entry name" value="GH28_Enzymes"/>
</dbReference>
<sequence length="451" mass="48228">MKTALQVSAVLLLCSGGALPAQDTRTVSEPRIPNVCVKLDARLKAPLEDADESKLDTDRIQKAMDGCKPHEAVELASGDGKNAFLTGPLELRPGVTLLIDKGATLFGSRDPKVYELESGSCGIITSDSKKGCKPLITANQASGSGIMGDGVIDGRGGAKMLGKSESWWGLGHDKKDEGGNQQVPRMIQTEKSDDFTLYRITLKNSPNFHVSYSHGDGFTVWGVKIDTPENASNTDGIDPGGSKNITITQTYIRDGDDNIAIKGGNGPATNMTIVHNHFYYGHGMSIGSETNAGVSKILVKDLSLDGTTAGIRIKSNPTRGGLVEDIRYDDICIRNSKNPIQLDTSYFLPGKEQNALPVYQNILLHNVRITGGRTISLLGYDHTHRITITFDGVLILDNPTSYKFGARHADIILGPGPVNFQMTGEDSRSGGKPGGGSLPSCADKFVPFPTD</sequence>
<dbReference type="Pfam" id="PF00295">
    <property type="entry name" value="Glyco_hydro_28"/>
    <property type="match status" value="1"/>
</dbReference>
<dbReference type="Proteomes" id="UP000198356">
    <property type="component" value="Unassembled WGS sequence"/>
</dbReference>
<accession>A0A239ENJ3</accession>
<dbReference type="SUPFAM" id="SSF51126">
    <property type="entry name" value="Pectin lyase-like"/>
    <property type="match status" value="1"/>
</dbReference>
<protein>
    <submittedName>
        <fullName evidence="7">Type III effector polygalacturonase Pgl</fullName>
    </submittedName>
</protein>
<dbReference type="GO" id="GO:0005975">
    <property type="term" value="P:carbohydrate metabolic process"/>
    <property type="evidence" value="ECO:0007669"/>
    <property type="project" value="InterPro"/>
</dbReference>
<dbReference type="PROSITE" id="PS00502">
    <property type="entry name" value="POLYGALACTURONASE"/>
    <property type="match status" value="1"/>
</dbReference>
<dbReference type="Gene3D" id="2.160.20.10">
    <property type="entry name" value="Single-stranded right-handed beta-helix, Pectin lyase-like"/>
    <property type="match status" value="1"/>
</dbReference>
<keyword evidence="2 4" id="KW-0378">Hydrolase</keyword>
<feature type="region of interest" description="Disordered" evidence="5">
    <location>
        <begin position="422"/>
        <end position="451"/>
    </location>
</feature>
<dbReference type="AlphaFoldDB" id="A0A239ENJ3"/>
<dbReference type="InterPro" id="IPR011050">
    <property type="entry name" value="Pectin_lyase_fold/virulence"/>
</dbReference>
<dbReference type="EMBL" id="FZOU01000001">
    <property type="protein sequence ID" value="SNS45502.1"/>
    <property type="molecule type" value="Genomic_DNA"/>
</dbReference>
<feature type="chain" id="PRO_5013099660" evidence="6">
    <location>
        <begin position="21"/>
        <end position="451"/>
    </location>
</feature>
<evidence type="ECO:0000256" key="3">
    <source>
        <dbReference type="ARBA" id="ARBA00023295"/>
    </source>
</evidence>
<evidence type="ECO:0000256" key="1">
    <source>
        <dbReference type="ARBA" id="ARBA00008834"/>
    </source>
</evidence>
<reference evidence="7 8" key="1">
    <citation type="submission" date="2017-06" db="EMBL/GenBank/DDBJ databases">
        <authorList>
            <person name="Kim H.J."/>
            <person name="Triplett B.A."/>
        </authorList>
    </citation>
    <scope>NUCLEOTIDE SEQUENCE [LARGE SCALE GENOMIC DNA]</scope>
    <source>
        <strain evidence="7 8">DSM 18704</strain>
    </source>
</reference>
<organism evidence="7 8">
    <name type="scientific">Granulicella rosea</name>
    <dbReference type="NCBI Taxonomy" id="474952"/>
    <lineage>
        <taxon>Bacteria</taxon>
        <taxon>Pseudomonadati</taxon>
        <taxon>Acidobacteriota</taxon>
        <taxon>Terriglobia</taxon>
        <taxon>Terriglobales</taxon>
        <taxon>Acidobacteriaceae</taxon>
        <taxon>Granulicella</taxon>
    </lineage>
</organism>
<feature type="signal peptide" evidence="6">
    <location>
        <begin position="1"/>
        <end position="20"/>
    </location>
</feature>
<evidence type="ECO:0000313" key="7">
    <source>
        <dbReference type="EMBL" id="SNS45502.1"/>
    </source>
</evidence>
<dbReference type="PANTHER" id="PTHR31339">
    <property type="entry name" value="PECTIN LYASE-RELATED"/>
    <property type="match status" value="1"/>
</dbReference>
<dbReference type="InterPro" id="IPR012334">
    <property type="entry name" value="Pectin_lyas_fold"/>
</dbReference>
<keyword evidence="6" id="KW-0732">Signal</keyword>
<dbReference type="RefSeq" id="WP_245817823.1">
    <property type="nucleotide sequence ID" value="NZ_FZOU01000001.1"/>
</dbReference>
<dbReference type="InterPro" id="IPR000743">
    <property type="entry name" value="Glyco_hydro_28"/>
</dbReference>
<comment type="similarity">
    <text evidence="1 4">Belongs to the glycosyl hydrolase 28 family.</text>
</comment>
<evidence type="ECO:0000313" key="8">
    <source>
        <dbReference type="Proteomes" id="UP000198356"/>
    </source>
</evidence>
<evidence type="ECO:0000256" key="6">
    <source>
        <dbReference type="SAM" id="SignalP"/>
    </source>
</evidence>
<keyword evidence="8" id="KW-1185">Reference proteome</keyword>